<reference evidence="1" key="1">
    <citation type="submission" date="2021-02" db="EMBL/GenBank/DDBJ databases">
        <authorList>
            <person name="Nowell W R."/>
        </authorList>
    </citation>
    <scope>NUCLEOTIDE SEQUENCE</scope>
</reference>
<gene>
    <name evidence="1" type="ORF">UJA718_LOCUS48013</name>
</gene>
<organism evidence="1 2">
    <name type="scientific">Rotaria socialis</name>
    <dbReference type="NCBI Taxonomy" id="392032"/>
    <lineage>
        <taxon>Eukaryota</taxon>
        <taxon>Metazoa</taxon>
        <taxon>Spiralia</taxon>
        <taxon>Gnathifera</taxon>
        <taxon>Rotifera</taxon>
        <taxon>Eurotatoria</taxon>
        <taxon>Bdelloidea</taxon>
        <taxon>Philodinida</taxon>
        <taxon>Philodinidae</taxon>
        <taxon>Rotaria</taxon>
    </lineage>
</organism>
<name>A0A821Y4R9_9BILA</name>
<protein>
    <submittedName>
        <fullName evidence="1">Uncharacterized protein</fullName>
    </submittedName>
</protein>
<accession>A0A821Y4R9</accession>
<dbReference type="Proteomes" id="UP000663873">
    <property type="component" value="Unassembled WGS sequence"/>
</dbReference>
<comment type="caution">
    <text evidence="1">The sequence shown here is derived from an EMBL/GenBank/DDBJ whole genome shotgun (WGS) entry which is preliminary data.</text>
</comment>
<sequence>PNLGSVIVVFDVAAALSVDSVGTVLDNDTMDTYPIERFCMSSTFPTELSS</sequence>
<keyword evidence="2" id="KW-1185">Reference proteome</keyword>
<evidence type="ECO:0000313" key="2">
    <source>
        <dbReference type="Proteomes" id="UP000663873"/>
    </source>
</evidence>
<dbReference type="EMBL" id="CAJOBP010094018">
    <property type="protein sequence ID" value="CAF4956467.1"/>
    <property type="molecule type" value="Genomic_DNA"/>
</dbReference>
<feature type="non-terminal residue" evidence="1">
    <location>
        <position position="1"/>
    </location>
</feature>
<proteinExistence type="predicted"/>
<evidence type="ECO:0000313" key="1">
    <source>
        <dbReference type="EMBL" id="CAF4956467.1"/>
    </source>
</evidence>
<dbReference type="AlphaFoldDB" id="A0A821Y4R9"/>